<organism evidence="1 2">
    <name type="scientific">Albula glossodonta</name>
    <name type="common">roundjaw bonefish</name>
    <dbReference type="NCBI Taxonomy" id="121402"/>
    <lineage>
        <taxon>Eukaryota</taxon>
        <taxon>Metazoa</taxon>
        <taxon>Chordata</taxon>
        <taxon>Craniata</taxon>
        <taxon>Vertebrata</taxon>
        <taxon>Euteleostomi</taxon>
        <taxon>Actinopterygii</taxon>
        <taxon>Neopterygii</taxon>
        <taxon>Teleostei</taxon>
        <taxon>Albuliformes</taxon>
        <taxon>Albulidae</taxon>
        <taxon>Albula</taxon>
    </lineage>
</organism>
<proteinExistence type="predicted"/>
<comment type="caution">
    <text evidence="1">The sequence shown here is derived from an EMBL/GenBank/DDBJ whole genome shotgun (WGS) entry which is preliminary data.</text>
</comment>
<dbReference type="Proteomes" id="UP000824540">
    <property type="component" value="Unassembled WGS sequence"/>
</dbReference>
<feature type="non-terminal residue" evidence="1">
    <location>
        <position position="149"/>
    </location>
</feature>
<evidence type="ECO:0000313" key="1">
    <source>
        <dbReference type="EMBL" id="KAG9348179.1"/>
    </source>
</evidence>
<protein>
    <submittedName>
        <fullName evidence="1">Uncharacterized protein</fullName>
    </submittedName>
</protein>
<accession>A0A8T2P7F7</accession>
<keyword evidence="2" id="KW-1185">Reference proteome</keyword>
<dbReference type="EMBL" id="JAFBMS010000011">
    <property type="protein sequence ID" value="KAG9348179.1"/>
    <property type="molecule type" value="Genomic_DNA"/>
</dbReference>
<name>A0A8T2P7F7_9TELE</name>
<dbReference type="OrthoDB" id="9892121at2759"/>
<dbReference type="InterPro" id="IPR009079">
    <property type="entry name" value="4_helix_cytokine-like_core"/>
</dbReference>
<reference evidence="1" key="1">
    <citation type="thesis" date="2021" institute="BYU ScholarsArchive" country="Provo, UT, USA">
        <title>Applications of and Algorithms for Genome Assembly and Genomic Analyses with an Emphasis on Marine Teleosts.</title>
        <authorList>
            <person name="Pickett B.D."/>
        </authorList>
    </citation>
    <scope>NUCLEOTIDE SEQUENCE</scope>
    <source>
        <strain evidence="1">HI-2016</strain>
    </source>
</reference>
<gene>
    <name evidence="1" type="ORF">JZ751_001914</name>
</gene>
<dbReference type="AlphaFoldDB" id="A0A8T2P7F7"/>
<sequence>MESRTVNYENNASVTVPFRTGAGYGFEHPCPRLPVMKSRGVLLLLLCMAASEVRDVQTRPVDFVCDNQTRRGLNRVAEIKSAMSTLLERLQHSVTNYMLIVANLEIQGKGGGLHSTCHGRKTQHLDQVLMQYNKLLRGMLELFVMELRD</sequence>
<dbReference type="Gene3D" id="1.20.1250.10">
    <property type="match status" value="1"/>
</dbReference>
<evidence type="ECO:0000313" key="2">
    <source>
        <dbReference type="Proteomes" id="UP000824540"/>
    </source>
</evidence>